<proteinExistence type="predicted"/>
<dbReference type="RefSeq" id="XP_013858481.1">
    <property type="nucleotide sequence ID" value="XM_014003027.1"/>
</dbReference>
<keyword evidence="1" id="KW-1133">Transmembrane helix</keyword>
<dbReference type="KEGG" id="alim:106513963"/>
<keyword evidence="1" id="KW-0472">Membrane</keyword>
<feature type="domain" description="Kinase D-interacting substrate of 220 kDa-like SAM" evidence="3">
    <location>
        <begin position="624"/>
        <end position="689"/>
    </location>
</feature>
<protein>
    <submittedName>
        <fullName evidence="5 6">NTPase KAP family P-loop domain-containing protein 1</fullName>
    </submittedName>
</protein>
<dbReference type="Gene3D" id="1.10.150.50">
    <property type="entry name" value="Transcription Factor, Ets-1"/>
    <property type="match status" value="1"/>
</dbReference>
<evidence type="ECO:0000259" key="3">
    <source>
        <dbReference type="Pfam" id="PF23307"/>
    </source>
</evidence>
<reference evidence="5 6" key="1">
    <citation type="submission" date="2025-04" db="UniProtKB">
        <authorList>
            <consortium name="RefSeq"/>
        </authorList>
    </citation>
    <scope>IDENTIFICATION</scope>
    <source>
        <strain evidence="5 6">Quisiro</strain>
        <tissue evidence="5 6">Liver</tissue>
    </source>
</reference>
<dbReference type="InterPro" id="IPR011646">
    <property type="entry name" value="KAP_P-loop"/>
</dbReference>
<dbReference type="STRING" id="52670.A0A2I4ASL5"/>
<dbReference type="Proteomes" id="UP000192220">
    <property type="component" value="Unplaced"/>
</dbReference>
<dbReference type="Pfam" id="PF23307">
    <property type="entry name" value="SAM_KIDINS220"/>
    <property type="match status" value="1"/>
</dbReference>
<evidence type="ECO:0000256" key="1">
    <source>
        <dbReference type="SAM" id="Phobius"/>
    </source>
</evidence>
<feature type="domain" description="KAP NTPase" evidence="2">
    <location>
        <begin position="91"/>
        <end position="393"/>
    </location>
</feature>
<evidence type="ECO:0000313" key="6">
    <source>
        <dbReference type="RefSeq" id="XP_013858483.1"/>
    </source>
</evidence>
<dbReference type="SUPFAM" id="SSF47769">
    <property type="entry name" value="SAM/Pointed domain"/>
    <property type="match status" value="1"/>
</dbReference>
<sequence length="731" mass="83737">MKTPTTDDVYAYTLSKTLTKISSPATVGLYSSCQDRITLILQQMEEHMNREASRIEQKCNQKPKPHSTKPSFTGFMALMGRLLFYRPIWTTENQHRSTIRFIYVHFSAWHFAGSDLLWAGIAIRLFQAMQIEFGKLQLALYRVAQYDEEDEVKQKVVETSPNDWSSKKVCCFPLWLCTLSILVIPVALLLVWIYGFPKSGVNPKPGANSTSGGVETDTSGGVDVFESLLIASLGLPAVTTLRFIFQMGKNLIFSQELSIKRGLDNDRISSQLGFMNEVRKEMWLLSRFIQFMEVFERRRIRVVLKITNLDRCTPRKIVGVLEAINILLSDDESPFLSILAVNPSVLLEKVNFADGCFSREDRAYALLNRIVTLAFTIPPLCTDLKRDLFYSLTGSSGISKEASFRGRNKMSELPLVEVKESKPLLDRSSETEDEQEQEMEKLVWRILISGEKKLNKYMLEDTLSMKRTINSVWVTLIIMKALNRELPNPENIPAWVVLANQWPCRLSWIIQCVEDANQRAAIDETNPSSDPSKTLWKVFCESRGELYVMRAHIEDLLEQDGDPELFEELLRDEHFEFTLNNLEIFQEAMVNLDQSVRRELALIRGTSRLRDSGWMRNIAPLPTTALIKMSTADVCKEMERLNYDSKYINIVKDHKLNGSALVFGDVEDLKDLLDMSFGEWATFRLHFLSLPLSLRQRYNKLPPPAYPKNQLSRFLQHAPHHHSSSPNLGHS</sequence>
<dbReference type="OrthoDB" id="10015264at2759"/>
<dbReference type="InterPro" id="IPR052754">
    <property type="entry name" value="NTPase_KAP_P-loop"/>
</dbReference>
<name>A0A2I4ASL5_AUSLI</name>
<dbReference type="InterPro" id="IPR057092">
    <property type="entry name" value="SAM_KIDINS220"/>
</dbReference>
<gene>
    <name evidence="5 6" type="primary">nkpd1</name>
</gene>
<dbReference type="InterPro" id="IPR013761">
    <property type="entry name" value="SAM/pointed_sf"/>
</dbReference>
<feature type="transmembrane region" description="Helical" evidence="1">
    <location>
        <begin position="174"/>
        <end position="195"/>
    </location>
</feature>
<evidence type="ECO:0000313" key="5">
    <source>
        <dbReference type="RefSeq" id="XP_013858481.1"/>
    </source>
</evidence>
<dbReference type="PANTHER" id="PTHR22674:SF6">
    <property type="entry name" value="NTPASE KAP FAMILY P-LOOP DOMAIN-CONTAINING PROTEIN 1"/>
    <property type="match status" value="1"/>
</dbReference>
<keyword evidence="1" id="KW-0812">Transmembrane</keyword>
<evidence type="ECO:0000259" key="2">
    <source>
        <dbReference type="Pfam" id="PF07693"/>
    </source>
</evidence>
<dbReference type="Pfam" id="PF07693">
    <property type="entry name" value="KAP_NTPase"/>
    <property type="match status" value="1"/>
</dbReference>
<organism evidence="4 5">
    <name type="scientific">Austrofundulus limnaeus</name>
    <name type="common">Annual killifish</name>
    <dbReference type="NCBI Taxonomy" id="52670"/>
    <lineage>
        <taxon>Eukaryota</taxon>
        <taxon>Metazoa</taxon>
        <taxon>Chordata</taxon>
        <taxon>Craniata</taxon>
        <taxon>Vertebrata</taxon>
        <taxon>Euteleostomi</taxon>
        <taxon>Actinopterygii</taxon>
        <taxon>Neopterygii</taxon>
        <taxon>Teleostei</taxon>
        <taxon>Neoteleostei</taxon>
        <taxon>Acanthomorphata</taxon>
        <taxon>Ovalentaria</taxon>
        <taxon>Atherinomorphae</taxon>
        <taxon>Cyprinodontiformes</taxon>
        <taxon>Rivulidae</taxon>
        <taxon>Austrofundulus</taxon>
    </lineage>
</organism>
<evidence type="ECO:0000313" key="4">
    <source>
        <dbReference type="Proteomes" id="UP000192220"/>
    </source>
</evidence>
<dbReference type="AlphaFoldDB" id="A0A2I4ASL5"/>
<dbReference type="PANTHER" id="PTHR22674">
    <property type="entry name" value="NTPASE, KAP FAMILY P-LOOP DOMAIN-CONTAINING 1"/>
    <property type="match status" value="1"/>
</dbReference>
<dbReference type="CTD" id="284353"/>
<keyword evidence="4" id="KW-1185">Reference proteome</keyword>
<accession>A0A2I4ASL5</accession>
<dbReference type="RefSeq" id="XP_013858483.1">
    <property type="nucleotide sequence ID" value="XM_014003029.1"/>
</dbReference>
<dbReference type="GeneID" id="106513963"/>